<dbReference type="InterPro" id="IPR001613">
    <property type="entry name" value="Flavin_amine_oxidase"/>
</dbReference>
<organism evidence="7 8">
    <name type="scientific">Botryobasidium botryosum (strain FD-172 SS1)</name>
    <dbReference type="NCBI Taxonomy" id="930990"/>
    <lineage>
        <taxon>Eukaryota</taxon>
        <taxon>Fungi</taxon>
        <taxon>Dikarya</taxon>
        <taxon>Basidiomycota</taxon>
        <taxon>Agaricomycotina</taxon>
        <taxon>Agaricomycetes</taxon>
        <taxon>Cantharellales</taxon>
        <taxon>Botryobasidiaceae</taxon>
        <taxon>Botryobasidium</taxon>
    </lineage>
</organism>
<evidence type="ECO:0000256" key="2">
    <source>
        <dbReference type="ARBA" id="ARBA00005995"/>
    </source>
</evidence>
<dbReference type="InterPro" id="IPR050281">
    <property type="entry name" value="Flavin_monoamine_oxidase"/>
</dbReference>
<dbReference type="EC" id="1.4.3.-" evidence="5"/>
<dbReference type="SUPFAM" id="SSF51905">
    <property type="entry name" value="FAD/NAD(P)-binding domain"/>
    <property type="match status" value="1"/>
</dbReference>
<dbReference type="STRING" id="930990.A0A067LVE5"/>
<dbReference type="Proteomes" id="UP000027195">
    <property type="component" value="Unassembled WGS sequence"/>
</dbReference>
<evidence type="ECO:0000256" key="1">
    <source>
        <dbReference type="ARBA" id="ARBA00001974"/>
    </source>
</evidence>
<evidence type="ECO:0000256" key="4">
    <source>
        <dbReference type="PIRSR" id="PIRSR601613-1"/>
    </source>
</evidence>
<dbReference type="EMBL" id="KL198146">
    <property type="protein sequence ID" value="KDQ06240.1"/>
    <property type="molecule type" value="Genomic_DNA"/>
</dbReference>
<dbReference type="InterPro" id="IPR036188">
    <property type="entry name" value="FAD/NAD-bd_sf"/>
</dbReference>
<gene>
    <name evidence="7" type="ORF">BOTBODRAFT_141203</name>
</gene>
<dbReference type="GO" id="GO:0050660">
    <property type="term" value="F:flavin adenine dinucleotide binding"/>
    <property type="evidence" value="ECO:0007669"/>
    <property type="project" value="TreeGrafter"/>
</dbReference>
<dbReference type="GO" id="GO:0003682">
    <property type="term" value="F:chromatin binding"/>
    <property type="evidence" value="ECO:0007669"/>
    <property type="project" value="TreeGrafter"/>
</dbReference>
<feature type="domain" description="Amine oxidase" evidence="6">
    <location>
        <begin position="20"/>
        <end position="469"/>
    </location>
</feature>
<evidence type="ECO:0000313" key="8">
    <source>
        <dbReference type="Proteomes" id="UP000027195"/>
    </source>
</evidence>
<keyword evidence="5" id="KW-0274">FAD</keyword>
<accession>A0A067LVE5</accession>
<proteinExistence type="inferred from homology"/>
<dbReference type="PANTHER" id="PTHR10742:SF386">
    <property type="entry name" value="LYSINE-SPECIFIC HISTONE DEMETHYLASE 1A"/>
    <property type="match status" value="1"/>
</dbReference>
<dbReference type="InParanoid" id="A0A067LVE5"/>
<evidence type="ECO:0000259" key="6">
    <source>
        <dbReference type="Pfam" id="PF01593"/>
    </source>
</evidence>
<name>A0A067LVE5_BOTB1</name>
<dbReference type="HOGENOM" id="CLU_004498_7_0_1"/>
<dbReference type="PRINTS" id="PR00757">
    <property type="entry name" value="AMINEOXDASEF"/>
</dbReference>
<dbReference type="Pfam" id="PF01593">
    <property type="entry name" value="Amino_oxidase"/>
    <property type="match status" value="1"/>
</dbReference>
<evidence type="ECO:0000256" key="5">
    <source>
        <dbReference type="RuleBase" id="RU362067"/>
    </source>
</evidence>
<dbReference type="Gene3D" id="3.50.50.60">
    <property type="entry name" value="FAD/NAD(P)-binding domain"/>
    <property type="match status" value="1"/>
</dbReference>
<comment type="similarity">
    <text evidence="2 5">Belongs to the flavin monoamine oxidase family.</text>
</comment>
<comment type="cofactor">
    <cofactor evidence="1 5">
        <name>FAD</name>
        <dbReference type="ChEBI" id="CHEBI:57692"/>
    </cofactor>
</comment>
<keyword evidence="5" id="KW-0285">Flavoprotein</keyword>
<dbReference type="GO" id="GO:0006338">
    <property type="term" value="P:chromatin remodeling"/>
    <property type="evidence" value="ECO:0007669"/>
    <property type="project" value="TreeGrafter"/>
</dbReference>
<evidence type="ECO:0000313" key="7">
    <source>
        <dbReference type="EMBL" id="KDQ06240.1"/>
    </source>
</evidence>
<evidence type="ECO:0000256" key="3">
    <source>
        <dbReference type="ARBA" id="ARBA00023002"/>
    </source>
</evidence>
<keyword evidence="8" id="KW-1185">Reference proteome</keyword>
<dbReference type="GO" id="GO:0016491">
    <property type="term" value="F:oxidoreductase activity"/>
    <property type="evidence" value="ECO:0007669"/>
    <property type="project" value="UniProtKB-KW"/>
</dbReference>
<sequence length="480" mass="52644">MTISSTRKPCASVIVVGGGISGLAAARHIAMEGYKVIVIEARDRLGGRVHTHKYDTDGNMVDLGASFVHGVVGNPLVKIAKKLDMRLRTLHPVRRAIDHNGRALDDDLQDKIAKNVLQAFFYDTPKRAQASDKIPSSDIPLSQPMFEPSSSLFAGLKDPLEAFYARAVMKEFDGWTGAALEDVSFRWWGFDRETDGPDAFVSSGYGKIIDWLEAEILEHGGEIHLNEEVLNVEAVGALGIEASHTIVTTARATYEAPYTLVTIPLGVLKSKPELFSPPLPPRRQAAISRLGFGLLNKVILKYEEAWWPRCDEYLFLPDPANPGGLTLPRGGTGDKAVFVLDLWALTGTPALLLFVGADDGEVLETFGDEEIKTWAEGLVVQYLMPQKGIEVPPASSVIVTRWKSDPYALGSYSYIPKARPGEEACTPLDMVELSMPVWDRIFFAGEHTEREWFASVHGAWASGQREGQKLIGLLGGMNED</sequence>
<feature type="binding site" evidence="4">
    <location>
        <position position="21"/>
    </location>
    <ligand>
        <name>FAD</name>
        <dbReference type="ChEBI" id="CHEBI:57692"/>
    </ligand>
</feature>
<dbReference type="SUPFAM" id="SSF54373">
    <property type="entry name" value="FAD-linked reductases, C-terminal domain"/>
    <property type="match status" value="1"/>
</dbReference>
<dbReference type="InterPro" id="IPR002937">
    <property type="entry name" value="Amino_oxidase"/>
</dbReference>
<feature type="binding site" evidence="4">
    <location>
        <position position="229"/>
    </location>
    <ligand>
        <name>FAD</name>
        <dbReference type="ChEBI" id="CHEBI:57692"/>
    </ligand>
</feature>
<dbReference type="Gene3D" id="3.90.660.10">
    <property type="match status" value="1"/>
</dbReference>
<keyword evidence="3 5" id="KW-0560">Oxidoreductase</keyword>
<feature type="binding site" evidence="4">
    <location>
        <begin position="40"/>
        <end position="41"/>
    </location>
    <ligand>
        <name>FAD</name>
        <dbReference type="ChEBI" id="CHEBI:57692"/>
    </ligand>
</feature>
<dbReference type="OrthoDB" id="5046242at2759"/>
<dbReference type="AlphaFoldDB" id="A0A067LVE5"/>
<feature type="binding site" evidence="4">
    <location>
        <position position="354"/>
    </location>
    <ligand>
        <name>substrate</name>
    </ligand>
</feature>
<protein>
    <recommendedName>
        <fullName evidence="5">Amine oxidase</fullName>
        <ecNumber evidence="5">1.4.3.-</ecNumber>
    </recommendedName>
</protein>
<reference evidence="8" key="1">
    <citation type="journal article" date="2014" name="Proc. Natl. Acad. Sci. U.S.A.">
        <title>Extensive sampling of basidiomycete genomes demonstrates inadequacy of the white-rot/brown-rot paradigm for wood decay fungi.</title>
        <authorList>
            <person name="Riley R."/>
            <person name="Salamov A.A."/>
            <person name="Brown D.W."/>
            <person name="Nagy L.G."/>
            <person name="Floudas D."/>
            <person name="Held B.W."/>
            <person name="Levasseur A."/>
            <person name="Lombard V."/>
            <person name="Morin E."/>
            <person name="Otillar R."/>
            <person name="Lindquist E.A."/>
            <person name="Sun H."/>
            <person name="LaButti K.M."/>
            <person name="Schmutz J."/>
            <person name="Jabbour D."/>
            <person name="Luo H."/>
            <person name="Baker S.E."/>
            <person name="Pisabarro A.G."/>
            <person name="Walton J.D."/>
            <person name="Blanchette R.A."/>
            <person name="Henrissat B."/>
            <person name="Martin F."/>
            <person name="Cullen D."/>
            <person name="Hibbett D.S."/>
            <person name="Grigoriev I.V."/>
        </authorList>
    </citation>
    <scope>NUCLEOTIDE SEQUENCE [LARGE SCALE GENOMIC DNA]</scope>
    <source>
        <strain evidence="8">FD-172 SS1</strain>
    </source>
</reference>
<dbReference type="PANTHER" id="PTHR10742">
    <property type="entry name" value="FLAVIN MONOAMINE OXIDASE"/>
    <property type="match status" value="1"/>
</dbReference>
<dbReference type="FunCoup" id="A0A067LVE5">
    <property type="interactions" value="342"/>
</dbReference>